<proteinExistence type="predicted"/>
<dbReference type="PANTHER" id="PTHR43719:SF72">
    <property type="entry name" value="HISTIDINE KINASE_RESPONSE REGULATOR, PUTATIVE (AFU_ORTHOLOGUE AFUA_8G06140)-RELATED"/>
    <property type="match status" value="1"/>
</dbReference>
<accession>A0A8H7E0F7</accession>
<dbReference type="InterPro" id="IPR029016">
    <property type="entry name" value="GAF-like_dom_sf"/>
</dbReference>
<dbReference type="Gene3D" id="3.40.50.2300">
    <property type="match status" value="1"/>
</dbReference>
<dbReference type="SUPFAM" id="SSF47384">
    <property type="entry name" value="Homodimeric domain of signal transducing histidine kinase"/>
    <property type="match status" value="1"/>
</dbReference>
<feature type="domain" description="Response regulatory" evidence="5">
    <location>
        <begin position="1121"/>
        <end position="1252"/>
    </location>
</feature>
<feature type="region of interest" description="Disordered" evidence="3">
    <location>
        <begin position="1072"/>
        <end position="1095"/>
    </location>
</feature>
<dbReference type="InterPro" id="IPR003594">
    <property type="entry name" value="HATPase_dom"/>
</dbReference>
<dbReference type="SMART" id="SM00388">
    <property type="entry name" value="HisKA"/>
    <property type="match status" value="1"/>
</dbReference>
<dbReference type="InterPro" id="IPR050956">
    <property type="entry name" value="2C_system_His_kinase"/>
</dbReference>
<evidence type="ECO:0000256" key="2">
    <source>
        <dbReference type="PROSITE-ProRule" id="PRU00169"/>
    </source>
</evidence>
<evidence type="ECO:0000259" key="4">
    <source>
        <dbReference type="PROSITE" id="PS50109"/>
    </source>
</evidence>
<keyword evidence="7" id="KW-1185">Reference proteome</keyword>
<dbReference type="Proteomes" id="UP000606974">
    <property type="component" value="Unassembled WGS sequence"/>
</dbReference>
<protein>
    <recommendedName>
        <fullName evidence="8">Histidine kinase</fullName>
    </recommendedName>
</protein>
<gene>
    <name evidence="6" type="ORF">GJ744_001688</name>
</gene>
<dbReference type="Gene3D" id="1.10.287.130">
    <property type="match status" value="1"/>
</dbReference>
<feature type="domain" description="Histidine kinase" evidence="4">
    <location>
        <begin position="565"/>
        <end position="846"/>
    </location>
</feature>
<dbReference type="CDD" id="cd00082">
    <property type="entry name" value="HisKA"/>
    <property type="match status" value="1"/>
</dbReference>
<dbReference type="Pfam" id="PF00072">
    <property type="entry name" value="Response_reg"/>
    <property type="match status" value="1"/>
</dbReference>
<dbReference type="InterPro" id="IPR003661">
    <property type="entry name" value="HisK_dim/P_dom"/>
</dbReference>
<evidence type="ECO:0000313" key="7">
    <source>
        <dbReference type="Proteomes" id="UP000606974"/>
    </source>
</evidence>
<dbReference type="InterPro" id="IPR004358">
    <property type="entry name" value="Sig_transdc_His_kin-like_C"/>
</dbReference>
<dbReference type="InterPro" id="IPR036890">
    <property type="entry name" value="HATPase_C_sf"/>
</dbReference>
<dbReference type="FunFam" id="1.10.287.130:FF:000023">
    <property type="entry name" value="Sensor histidine kinase/response regulator, putative"/>
    <property type="match status" value="1"/>
</dbReference>
<evidence type="ECO:0008006" key="8">
    <source>
        <dbReference type="Google" id="ProtNLM"/>
    </source>
</evidence>
<feature type="compositionally biased region" description="Low complexity" evidence="3">
    <location>
        <begin position="308"/>
        <end position="317"/>
    </location>
</feature>
<dbReference type="InterPro" id="IPR036097">
    <property type="entry name" value="HisK_dim/P_sf"/>
</dbReference>
<dbReference type="CDD" id="cd17546">
    <property type="entry name" value="REC_hyHK_CKI1_RcsC-like"/>
    <property type="match status" value="1"/>
</dbReference>
<dbReference type="PANTHER" id="PTHR43719">
    <property type="entry name" value="TWO-COMPONENT HISTIDINE KINASE"/>
    <property type="match status" value="1"/>
</dbReference>
<feature type="region of interest" description="Disordered" evidence="3">
    <location>
        <begin position="245"/>
        <end position="329"/>
    </location>
</feature>
<dbReference type="InterPro" id="IPR001789">
    <property type="entry name" value="Sig_transdc_resp-reg_receiver"/>
</dbReference>
<dbReference type="InterPro" id="IPR005467">
    <property type="entry name" value="His_kinase_dom"/>
</dbReference>
<feature type="compositionally biased region" description="Basic and acidic residues" evidence="3">
    <location>
        <begin position="1072"/>
        <end position="1084"/>
    </location>
</feature>
<feature type="compositionally biased region" description="Basic and acidic residues" evidence="3">
    <location>
        <begin position="255"/>
        <end position="265"/>
    </location>
</feature>
<evidence type="ECO:0000256" key="1">
    <source>
        <dbReference type="ARBA" id="ARBA00022553"/>
    </source>
</evidence>
<dbReference type="SUPFAM" id="SSF55874">
    <property type="entry name" value="ATPase domain of HSP90 chaperone/DNA topoisomerase II/histidine kinase"/>
    <property type="match status" value="1"/>
</dbReference>
<reference evidence="6" key="1">
    <citation type="submission" date="2020-02" db="EMBL/GenBank/DDBJ databases">
        <authorList>
            <person name="Palmer J.M."/>
        </authorList>
    </citation>
    <scope>NUCLEOTIDE SEQUENCE</scope>
    <source>
        <strain evidence="6">EPUS1.4</strain>
        <tissue evidence="6">Thallus</tissue>
    </source>
</reference>
<dbReference type="SMART" id="SM00387">
    <property type="entry name" value="HATPase_c"/>
    <property type="match status" value="1"/>
</dbReference>
<dbReference type="AlphaFoldDB" id="A0A8H7E0F7"/>
<comment type="caution">
    <text evidence="6">The sequence shown here is derived from an EMBL/GenBank/DDBJ whole genome shotgun (WGS) entry which is preliminary data.</text>
</comment>
<evidence type="ECO:0000313" key="6">
    <source>
        <dbReference type="EMBL" id="KAF7504822.1"/>
    </source>
</evidence>
<dbReference type="SUPFAM" id="SSF55781">
    <property type="entry name" value="GAF domain-like"/>
    <property type="match status" value="1"/>
</dbReference>
<dbReference type="GO" id="GO:0000155">
    <property type="term" value="F:phosphorelay sensor kinase activity"/>
    <property type="evidence" value="ECO:0007669"/>
    <property type="project" value="InterPro"/>
</dbReference>
<dbReference type="Pfam" id="PF00512">
    <property type="entry name" value="HisKA"/>
    <property type="match status" value="1"/>
</dbReference>
<dbReference type="SMART" id="SM00448">
    <property type="entry name" value="REC"/>
    <property type="match status" value="1"/>
</dbReference>
<dbReference type="EMBL" id="JAACFV010000126">
    <property type="protein sequence ID" value="KAF7504822.1"/>
    <property type="molecule type" value="Genomic_DNA"/>
</dbReference>
<feature type="modified residue" description="4-aspartylphosphate" evidence="2">
    <location>
        <position position="1174"/>
    </location>
</feature>
<keyword evidence="1 2" id="KW-0597">Phosphoprotein</keyword>
<organism evidence="6 7">
    <name type="scientific">Endocarpon pusillum</name>
    <dbReference type="NCBI Taxonomy" id="364733"/>
    <lineage>
        <taxon>Eukaryota</taxon>
        <taxon>Fungi</taxon>
        <taxon>Dikarya</taxon>
        <taxon>Ascomycota</taxon>
        <taxon>Pezizomycotina</taxon>
        <taxon>Eurotiomycetes</taxon>
        <taxon>Chaetothyriomycetidae</taxon>
        <taxon>Verrucariales</taxon>
        <taxon>Verrucariaceae</taxon>
        <taxon>Endocarpon</taxon>
    </lineage>
</organism>
<dbReference type="Gene3D" id="3.30.450.40">
    <property type="match status" value="1"/>
</dbReference>
<dbReference type="Gene3D" id="3.30.565.10">
    <property type="entry name" value="Histidine kinase-like ATPase, C-terminal domain"/>
    <property type="match status" value="1"/>
</dbReference>
<dbReference type="InterPro" id="IPR011006">
    <property type="entry name" value="CheY-like_superfamily"/>
</dbReference>
<dbReference type="PROSITE" id="PS50110">
    <property type="entry name" value="RESPONSE_REGULATORY"/>
    <property type="match status" value="1"/>
</dbReference>
<sequence length="1270" mass="139178">MSAVEDQRVIELYKYYVSDHISDEELVTQPGETDTSPSKAIDFGAQVIGTGIDKTSQISSPHTTLTALCQLAAIRLGVQRVGISLVAQHAQYILAESTRTLNLRDSTKSDDAEDSLWMGLTQCNRIGNLCENTICLPAVYDADVPPCFIVPDLRQDPRFRHAPYVAGRPFLKFYCGTPITTASNLNIGSFWVLDDRLLSEFTSDQKRLFGTISSLVMRQLEMHREVSERQRAMKMGQALSSFVEGKVPIPRPQAHKQDSPFDEPSKAVYDLADDSTTRSAITAPQDRTYDREQVQNSHLVTLKEDSSMDSQDTSSTSVHSTFSDESEPEETIDLTFARAAYLIREALDVQCCVFLDSASSQVTDSAGDSISKFVHARGRRTREAANNGAATWSTANEGVSAEVLAYAADSGSSLGGDSPASGNDFQPIGAGLLDGLTKRYPNGTMWTFGEAGLITPPENIRSAQLSGRRASSSSVKAWKRQRESDAASLKPYFPHARQLIFAPLFDAAVERLTAGCFAFTSRRSRVMTVESEVVFLKTFVNNVGVEISRRDTIAADRSKSDFIGSISHELRSPLHGLLAAAEFLEDTQLDSYQKSLIVTQVSCGKTLLQVIEHVLDFSKINSLAHDEATTRTLDKKQMLGTKIQALSVVTDIAELFEEVVEGAVAGQAHMARDTAALNSRPSSRSMLTDDLAQKSQHNSLQIPSSKDVYERVAVLLDFDYQKDWTFTTQPGALRRILMNVLGNALKYTESGYVKIRLSMAEPEILENADSPSLITLSVADTGKGISKSFLRTRLFRPFNQEDHLSTGCGLGLSIVKSLVDSLKGRLQIQSEQGVGTTVSIKLPLSRGKQNSARHTPLGLSHSDTQFVSPPCIISPTVALLRPVKHGSAPGDHVVGNDLAVREEIRTSVLKTMLNWLQMRPFDPTEETGHAEYVVFLADEISAIGIDQSMKNSKAIALLPHNLTKGGIEDWLARNFSSFETITAPFGPRKLARTVATYANNTPSLSKSPKRGFGASVLNHAESDDAETPSAAGRGQKTLFGKTQDVDAINHNPHSIQAVRRLTEITNCAHTEYEKVEASDMDRTSDQPSSVTQTDGVENLLSQTKQEDISDHKAVAREECARLLLVDDNMINLNLLETFVKRHKRKPAYDSAENGLLAVNAARQNHSGYDLIFMDVSMPVMDGLEATREIRKLERERVAEMGEAAAPPPALIVALTGLADGRHQEDAFASGVDLFMTKPTKFKEIGSLIEEWYRKAAQTTGVRSSESSPND</sequence>
<name>A0A8H7E0F7_9EURO</name>
<dbReference type="PRINTS" id="PR00344">
    <property type="entry name" value="BCTRLSENSOR"/>
</dbReference>
<feature type="compositionally biased region" description="Polar residues" evidence="3">
    <location>
        <begin position="1085"/>
        <end position="1095"/>
    </location>
</feature>
<dbReference type="SUPFAM" id="SSF52172">
    <property type="entry name" value="CheY-like"/>
    <property type="match status" value="1"/>
</dbReference>
<evidence type="ECO:0000256" key="3">
    <source>
        <dbReference type="SAM" id="MobiDB-lite"/>
    </source>
</evidence>
<dbReference type="Pfam" id="PF02518">
    <property type="entry name" value="HATPase_c"/>
    <property type="match status" value="1"/>
</dbReference>
<dbReference type="OrthoDB" id="303614at2759"/>
<dbReference type="PROSITE" id="PS50109">
    <property type="entry name" value="HIS_KIN"/>
    <property type="match status" value="1"/>
</dbReference>
<evidence type="ECO:0000259" key="5">
    <source>
        <dbReference type="PROSITE" id="PS50110"/>
    </source>
</evidence>